<dbReference type="InterPro" id="IPR016181">
    <property type="entry name" value="Acyl_CoA_acyltransferase"/>
</dbReference>
<accession>A0AA45QRS8</accession>
<name>A0AA45QRS8_9LACT</name>
<dbReference type="Pfam" id="PF00583">
    <property type="entry name" value="Acetyltransf_1"/>
    <property type="match status" value="1"/>
</dbReference>
<dbReference type="InterPro" id="IPR000182">
    <property type="entry name" value="GNAT_dom"/>
</dbReference>
<reference evidence="2 3" key="1">
    <citation type="submission" date="2021-02" db="EMBL/GenBank/DDBJ databases">
        <title>Complete genome sequence of Lactococcus lactis strain K_LL004.</title>
        <authorList>
            <person name="Kim H.B."/>
        </authorList>
    </citation>
    <scope>NUCLEOTIDE SEQUENCE [LARGE SCALE GENOMIC DNA]</scope>
    <source>
        <strain evidence="2 3">K_LL004</strain>
    </source>
</reference>
<dbReference type="AlphaFoldDB" id="A0AA45QRS8"/>
<evidence type="ECO:0000313" key="2">
    <source>
        <dbReference type="EMBL" id="QSE76721.1"/>
    </source>
</evidence>
<evidence type="ECO:0000313" key="3">
    <source>
        <dbReference type="Proteomes" id="UP000663608"/>
    </source>
</evidence>
<organism evidence="2 3">
    <name type="scientific">Lactococcus taiwanensis</name>
    <dbReference type="NCBI Taxonomy" id="1151742"/>
    <lineage>
        <taxon>Bacteria</taxon>
        <taxon>Bacillati</taxon>
        <taxon>Bacillota</taxon>
        <taxon>Bacilli</taxon>
        <taxon>Lactobacillales</taxon>
        <taxon>Streptococcaceae</taxon>
        <taxon>Lactococcus</taxon>
    </lineage>
</organism>
<evidence type="ECO:0000259" key="1">
    <source>
        <dbReference type="Pfam" id="PF00583"/>
    </source>
</evidence>
<protein>
    <submittedName>
        <fullName evidence="2">GNAT family N-acetyltransferase</fullName>
    </submittedName>
</protein>
<keyword evidence="3" id="KW-1185">Reference proteome</keyword>
<gene>
    <name evidence="2" type="ORF">JW886_00010</name>
</gene>
<proteinExistence type="predicted"/>
<dbReference type="KEGG" id="lti:JW886_00010"/>
<dbReference type="GO" id="GO:0016747">
    <property type="term" value="F:acyltransferase activity, transferring groups other than amino-acyl groups"/>
    <property type="evidence" value="ECO:0007669"/>
    <property type="project" value="InterPro"/>
</dbReference>
<dbReference type="Proteomes" id="UP000663608">
    <property type="component" value="Chromosome"/>
</dbReference>
<feature type="domain" description="N-acetyltransferase" evidence="1">
    <location>
        <begin position="114"/>
        <end position="154"/>
    </location>
</feature>
<dbReference type="EMBL" id="CP070872">
    <property type="protein sequence ID" value="QSE76721.1"/>
    <property type="molecule type" value="Genomic_DNA"/>
</dbReference>
<dbReference type="Gene3D" id="3.40.630.30">
    <property type="match status" value="1"/>
</dbReference>
<dbReference type="SUPFAM" id="SSF55729">
    <property type="entry name" value="Acyl-CoA N-acyltransferases (Nat)"/>
    <property type="match status" value="1"/>
</dbReference>
<dbReference type="RefSeq" id="WP_205872005.1">
    <property type="nucleotide sequence ID" value="NZ_CP070872.1"/>
</dbReference>
<sequence>MIIKNLEPRDYDKVIEYAIEGMNFRQYFDHELALRLYGRYFLYLELNKVTDAYAAYGENGEFLGTLLFDSKQGEKSYKKLWQVFYVTLFKFILKFFFGKSAGQYDQINKKMLASYLKKNHPDGEILLFAVNPQSKGSGVGTALLHYLEQEQPGKQIYLFTDSGCTYQFYDRRDFKRVEEEKILLEHANTKQELRCMLYSRTL</sequence>